<evidence type="ECO:0000313" key="9">
    <source>
        <dbReference type="Proteomes" id="UP000182719"/>
    </source>
</evidence>
<feature type="domain" description="Clp ATPase C-terminal" evidence="7">
    <location>
        <begin position="487"/>
        <end position="578"/>
    </location>
</feature>
<dbReference type="SMART" id="SM01086">
    <property type="entry name" value="ClpB_D2-small"/>
    <property type="match status" value="1"/>
</dbReference>
<feature type="domain" description="Peptide chain release factor" evidence="6">
    <location>
        <begin position="708"/>
        <end position="794"/>
    </location>
</feature>
<evidence type="ECO:0000259" key="7">
    <source>
        <dbReference type="SMART" id="SM01086"/>
    </source>
</evidence>
<sequence>MATRKGEDNERLIDRDLTAAAREGKLPPAHGADAGVAEVLGLLTRGGKHPLLAGEPGVGKSALIQEVARRIAEGRVDAELAPARLVEISTANILARSTDRQAAERFEELLGHLSRHPCPIVYIRDLPLVLGGPLAPVAIRALRTGGLRFIFETEPKRVQELLRADEALAERLHLIPLQEPPLDRSRWILGRVAEELERELRLPIDPAACDLALRLSAKFLLAQRMPRKAIELLKETAAEASSAARDRVGSEDVLTRFCSATRLPRFVVDDAMPLDLDETERFFGERLLGQTDAVGAVLRSVALLKAGLNDPRRPLGVFLFAGPTGVGKTQLAKLLAEYLFGSADRLVRLNMADFPNDGDENVPFGASWAPALETRRGELTALLDGKVFTVLLLDEFEKAARSVHDRFLQLFDEGTFVNGAGETVSCNNTLIVATSNVGAEVYREPALGFAGNRRDQELVTEVDRRIAEAFRPEFLNRFDAICHFRPLTKVEIRKIAQREVGRVLEREGIRARALDVEVTPEVVDLLVERGYSPQFGARFLQREIEKTLTAALAVEIARRPLRPGTPVRVEARPGGKVMAVAEPLPLPREATAQLSLPTPKAASVKRRLDRKSLLLEMDRLVGRARALSVSAERPLLEEKRNQLLSETQAPNLWDDPARAAATLRAFRTVEAQINELERVEQAVTFARRLVREAKNEVQLTSAAKQVEEVAREVQMSEALHASGATANDVEALVDICASDSAEAQDAWLQELATMYLGWAQRRGYEAMLVAEAEHPARVVVRIAGPGAYGFLAGEAGLHRRIEEEKRQRAYVRVHRGGFPGTLEDLALAIEGRPMKQHEGTFLERVRTEVTVKDSATGRVLTLTGPGDLEELKDIAARVVSGQGTSTDEARRYYLGRGARVEDPRTGAGTPRVKDVLRGDMDLFIAAWISRPPADAVSPS</sequence>
<dbReference type="Gene3D" id="3.40.50.300">
    <property type="entry name" value="P-loop containing nucleotide triphosphate hydrolases"/>
    <property type="match status" value="2"/>
</dbReference>
<dbReference type="InterPro" id="IPR045853">
    <property type="entry name" value="Pep_chain_release_fac_I_sf"/>
</dbReference>
<dbReference type="GO" id="GO:0006508">
    <property type="term" value="P:proteolysis"/>
    <property type="evidence" value="ECO:0007669"/>
    <property type="project" value="UniProtKB-KW"/>
</dbReference>
<keyword evidence="9" id="KW-1185">Reference proteome</keyword>
<dbReference type="InterPro" id="IPR003959">
    <property type="entry name" value="ATPase_AAA_core"/>
</dbReference>
<dbReference type="InterPro" id="IPR050130">
    <property type="entry name" value="ClpA_ClpB"/>
</dbReference>
<keyword evidence="1" id="KW-0547">Nucleotide-binding</keyword>
<evidence type="ECO:0000256" key="1">
    <source>
        <dbReference type="ARBA" id="ARBA00022741"/>
    </source>
</evidence>
<dbReference type="Gene3D" id="1.20.58.410">
    <property type="entry name" value="Release factor"/>
    <property type="match status" value="1"/>
</dbReference>
<evidence type="ECO:0000256" key="4">
    <source>
        <dbReference type="SAM" id="Coils"/>
    </source>
</evidence>
<dbReference type="GO" id="GO:0008233">
    <property type="term" value="F:peptidase activity"/>
    <property type="evidence" value="ECO:0007669"/>
    <property type="project" value="UniProtKB-KW"/>
</dbReference>
<feature type="domain" description="AAA+ ATPase" evidence="5">
    <location>
        <begin position="46"/>
        <end position="180"/>
    </location>
</feature>
<accession>A0A1H7G8H6</accession>
<dbReference type="SMART" id="SM00382">
    <property type="entry name" value="AAA"/>
    <property type="match status" value="2"/>
</dbReference>
<dbReference type="InterPro" id="IPR001270">
    <property type="entry name" value="ClpA/B"/>
</dbReference>
<keyword evidence="4" id="KW-0175">Coiled coil</keyword>
<organism evidence="8 9">
    <name type="scientific">Stigmatella aurantiaca</name>
    <dbReference type="NCBI Taxonomy" id="41"/>
    <lineage>
        <taxon>Bacteria</taxon>
        <taxon>Pseudomonadati</taxon>
        <taxon>Myxococcota</taxon>
        <taxon>Myxococcia</taxon>
        <taxon>Myxococcales</taxon>
        <taxon>Cystobacterineae</taxon>
        <taxon>Archangiaceae</taxon>
        <taxon>Stigmatella</taxon>
    </lineage>
</organism>
<evidence type="ECO:0000259" key="6">
    <source>
        <dbReference type="SMART" id="SM00937"/>
    </source>
</evidence>
<dbReference type="InterPro" id="IPR027417">
    <property type="entry name" value="P-loop_NTPase"/>
</dbReference>
<evidence type="ECO:0000259" key="5">
    <source>
        <dbReference type="SMART" id="SM00382"/>
    </source>
</evidence>
<proteinExistence type="predicted"/>
<dbReference type="GO" id="GO:0016887">
    <property type="term" value="F:ATP hydrolysis activity"/>
    <property type="evidence" value="ECO:0007669"/>
    <property type="project" value="InterPro"/>
</dbReference>
<evidence type="ECO:0000313" key="8">
    <source>
        <dbReference type="EMBL" id="SEK34374.1"/>
    </source>
</evidence>
<dbReference type="SUPFAM" id="SSF52540">
    <property type="entry name" value="P-loop containing nucleoside triphosphate hydrolases"/>
    <property type="match status" value="2"/>
</dbReference>
<keyword evidence="3" id="KW-0143">Chaperone</keyword>
<dbReference type="GO" id="GO:0005524">
    <property type="term" value="F:ATP binding"/>
    <property type="evidence" value="ECO:0007669"/>
    <property type="project" value="UniProtKB-KW"/>
</dbReference>
<dbReference type="Pfam" id="PF07724">
    <property type="entry name" value="AAA_2"/>
    <property type="match status" value="1"/>
</dbReference>
<protein>
    <submittedName>
        <fullName evidence="8">ATP-dependent Clp protease ATP-binding subunit ClpA</fullName>
    </submittedName>
</protein>
<feature type="coiled-coil region" evidence="4">
    <location>
        <begin position="669"/>
        <end position="696"/>
    </location>
</feature>
<dbReference type="AlphaFoldDB" id="A0A1H7G8H6"/>
<dbReference type="EMBL" id="FOAP01000001">
    <property type="protein sequence ID" value="SEK34374.1"/>
    <property type="molecule type" value="Genomic_DNA"/>
</dbReference>
<keyword evidence="2 8" id="KW-0067">ATP-binding</keyword>
<feature type="domain" description="AAA+ ATPase" evidence="5">
    <location>
        <begin position="314"/>
        <end position="464"/>
    </location>
</feature>
<dbReference type="Proteomes" id="UP000182719">
    <property type="component" value="Unassembled WGS sequence"/>
</dbReference>
<evidence type="ECO:0000256" key="2">
    <source>
        <dbReference type="ARBA" id="ARBA00022840"/>
    </source>
</evidence>
<dbReference type="SMART" id="SM00937">
    <property type="entry name" value="PCRF"/>
    <property type="match status" value="1"/>
</dbReference>
<dbReference type="InterPro" id="IPR019489">
    <property type="entry name" value="Clp_ATPase_C"/>
</dbReference>
<dbReference type="PRINTS" id="PR00300">
    <property type="entry name" value="CLPPROTEASEA"/>
</dbReference>
<dbReference type="RefSeq" id="WP_075005111.1">
    <property type="nucleotide sequence ID" value="NZ_FOAP01000001.1"/>
</dbReference>
<reference evidence="9" key="1">
    <citation type="submission" date="2016-10" db="EMBL/GenBank/DDBJ databases">
        <authorList>
            <person name="Varghese N."/>
            <person name="Submissions S."/>
        </authorList>
    </citation>
    <scope>NUCLEOTIDE SEQUENCE [LARGE SCALE GENOMIC DNA]</scope>
    <source>
        <strain evidence="9">DSM 17044</strain>
    </source>
</reference>
<dbReference type="GO" id="GO:0006415">
    <property type="term" value="P:translational termination"/>
    <property type="evidence" value="ECO:0007669"/>
    <property type="project" value="InterPro"/>
</dbReference>
<dbReference type="Gene3D" id="1.10.8.60">
    <property type="match status" value="2"/>
</dbReference>
<dbReference type="PANTHER" id="PTHR11638:SF18">
    <property type="entry name" value="HEAT SHOCK PROTEIN 104"/>
    <property type="match status" value="1"/>
</dbReference>
<dbReference type="InterPro" id="IPR003593">
    <property type="entry name" value="AAA+_ATPase"/>
</dbReference>
<dbReference type="Pfam" id="PF10431">
    <property type="entry name" value="ClpB_D2-small"/>
    <property type="match status" value="1"/>
</dbReference>
<dbReference type="PANTHER" id="PTHR11638">
    <property type="entry name" value="ATP-DEPENDENT CLP PROTEASE"/>
    <property type="match status" value="1"/>
</dbReference>
<keyword evidence="8" id="KW-0378">Hydrolase</keyword>
<dbReference type="GO" id="GO:0005737">
    <property type="term" value="C:cytoplasm"/>
    <property type="evidence" value="ECO:0007669"/>
    <property type="project" value="TreeGrafter"/>
</dbReference>
<dbReference type="OrthoDB" id="228321at2"/>
<dbReference type="SUPFAM" id="SSF75620">
    <property type="entry name" value="Release factor"/>
    <property type="match status" value="1"/>
</dbReference>
<dbReference type="Pfam" id="PF03462">
    <property type="entry name" value="PCRF"/>
    <property type="match status" value="1"/>
</dbReference>
<dbReference type="CDD" id="cd19499">
    <property type="entry name" value="RecA-like_ClpB_Hsp104-like"/>
    <property type="match status" value="1"/>
</dbReference>
<evidence type="ECO:0000256" key="3">
    <source>
        <dbReference type="ARBA" id="ARBA00023186"/>
    </source>
</evidence>
<name>A0A1H7G8H6_STIAU</name>
<dbReference type="Gene3D" id="3.30.70.1660">
    <property type="match status" value="1"/>
</dbReference>
<gene>
    <name evidence="8" type="ORF">SAMN05444354_101339</name>
</gene>
<dbReference type="InterPro" id="IPR005139">
    <property type="entry name" value="PCRF"/>
</dbReference>
<keyword evidence="8" id="KW-0645">Protease</keyword>
<dbReference type="GO" id="GO:0034605">
    <property type="term" value="P:cellular response to heat"/>
    <property type="evidence" value="ECO:0007669"/>
    <property type="project" value="TreeGrafter"/>
</dbReference>